<evidence type="ECO:0000313" key="2">
    <source>
        <dbReference type="EMBL" id="KAG2306149.1"/>
    </source>
</evidence>
<evidence type="ECO:0000256" key="1">
    <source>
        <dbReference type="SAM" id="MobiDB-lite"/>
    </source>
</evidence>
<dbReference type="EMBL" id="JAAMPC010000006">
    <property type="protein sequence ID" value="KAG2306149.1"/>
    <property type="molecule type" value="Genomic_DNA"/>
</dbReference>
<feature type="compositionally biased region" description="Basic residues" evidence="1">
    <location>
        <begin position="168"/>
        <end position="179"/>
    </location>
</feature>
<keyword evidence="3" id="KW-1185">Reference proteome</keyword>
<evidence type="ECO:0000313" key="3">
    <source>
        <dbReference type="Proteomes" id="UP000886595"/>
    </source>
</evidence>
<organism evidence="2 3">
    <name type="scientific">Brassica carinata</name>
    <name type="common">Ethiopian mustard</name>
    <name type="synonym">Abyssinian cabbage</name>
    <dbReference type="NCBI Taxonomy" id="52824"/>
    <lineage>
        <taxon>Eukaryota</taxon>
        <taxon>Viridiplantae</taxon>
        <taxon>Streptophyta</taxon>
        <taxon>Embryophyta</taxon>
        <taxon>Tracheophyta</taxon>
        <taxon>Spermatophyta</taxon>
        <taxon>Magnoliopsida</taxon>
        <taxon>eudicotyledons</taxon>
        <taxon>Gunneridae</taxon>
        <taxon>Pentapetalae</taxon>
        <taxon>rosids</taxon>
        <taxon>malvids</taxon>
        <taxon>Brassicales</taxon>
        <taxon>Brassicaceae</taxon>
        <taxon>Brassiceae</taxon>
        <taxon>Brassica</taxon>
    </lineage>
</organism>
<feature type="region of interest" description="Disordered" evidence="1">
    <location>
        <begin position="77"/>
        <end position="194"/>
    </location>
</feature>
<protein>
    <submittedName>
        <fullName evidence="2">Uncharacterized protein</fullName>
    </submittedName>
</protein>
<name>A0A8X7V8B5_BRACI</name>
<gene>
    <name evidence="2" type="ORF">Bca52824_025897</name>
</gene>
<feature type="compositionally biased region" description="Basic and acidic residues" evidence="1">
    <location>
        <begin position="180"/>
        <end position="194"/>
    </location>
</feature>
<reference evidence="2 3" key="1">
    <citation type="submission" date="2020-02" db="EMBL/GenBank/DDBJ databases">
        <authorList>
            <person name="Ma Q."/>
            <person name="Huang Y."/>
            <person name="Song X."/>
            <person name="Pei D."/>
        </authorList>
    </citation>
    <scope>NUCLEOTIDE SEQUENCE [LARGE SCALE GENOMIC DNA]</scope>
    <source>
        <strain evidence="2">Sxm20200214</strain>
        <tissue evidence="2">Leaf</tissue>
    </source>
</reference>
<proteinExistence type="predicted"/>
<dbReference type="AlphaFoldDB" id="A0A8X7V8B5"/>
<accession>A0A8X7V8B5</accession>
<dbReference type="Proteomes" id="UP000886595">
    <property type="component" value="Unassembled WGS sequence"/>
</dbReference>
<sequence length="194" mass="22116">MLKTRLNHSCVSPLRAQGLNSQVEKTRDQVMTELQDVTKQYLCCSDPVEQAARRQRVLEGDAQGQLEEIADSIMANSYTPRQPGSTERLEIRSEDSPPISLPVERQLNQTHRPLETEEKAEEALISNQSNARRKKRRNEAKLKSIVVTPNILNGTSSRKRNISQIRTSPRRSSKSPVSKRLKDNLEEQRELKGF</sequence>
<comment type="caution">
    <text evidence="2">The sequence shown here is derived from an EMBL/GenBank/DDBJ whole genome shotgun (WGS) entry which is preliminary data.</text>
</comment>